<sequence>MNARRRISAVVIGIIVAFATVVPLAPATAKVVVGIDGQWISSSGANFSIDDGESAFCTGCSAYKRETVVVNGPTHYSFRHVRDLTHVWGKTDGYTWSTTTTTSATLSADIGVSAKSIAGDIGVSSSKTKSYGVNFKVKADARKFSKLALYSDFKRYYVKSRTTNMGVTGKWKYAYIYAPTNDQYLHPRYK</sequence>
<organism evidence="1 2">
    <name type="scientific">Microbacterium amylolyticum</name>
    <dbReference type="NCBI Taxonomy" id="936337"/>
    <lineage>
        <taxon>Bacteria</taxon>
        <taxon>Bacillati</taxon>
        <taxon>Actinomycetota</taxon>
        <taxon>Actinomycetes</taxon>
        <taxon>Micrococcales</taxon>
        <taxon>Microbacteriaceae</taxon>
        <taxon>Microbacterium</taxon>
    </lineage>
</organism>
<keyword evidence="2" id="KW-1185">Reference proteome</keyword>
<protein>
    <recommendedName>
        <fullName evidence="3">Htaa protein</fullName>
    </recommendedName>
</protein>
<dbReference type="Proteomes" id="UP001519362">
    <property type="component" value="Unassembled WGS sequence"/>
</dbReference>
<proteinExistence type="predicted"/>
<evidence type="ECO:0008006" key="3">
    <source>
        <dbReference type="Google" id="ProtNLM"/>
    </source>
</evidence>
<comment type="caution">
    <text evidence="1">The sequence shown here is derived from an EMBL/GenBank/DDBJ whole genome shotgun (WGS) entry which is preliminary data.</text>
</comment>
<reference evidence="1 2" key="1">
    <citation type="submission" date="2021-03" db="EMBL/GenBank/DDBJ databases">
        <title>Sequencing the genomes of 1000 actinobacteria strains.</title>
        <authorList>
            <person name="Klenk H.-P."/>
        </authorList>
    </citation>
    <scope>NUCLEOTIDE SEQUENCE [LARGE SCALE GENOMIC DNA]</scope>
    <source>
        <strain evidence="1 2">DSM 24221</strain>
    </source>
</reference>
<evidence type="ECO:0000313" key="2">
    <source>
        <dbReference type="Proteomes" id="UP001519362"/>
    </source>
</evidence>
<name>A0ABS4ZK70_9MICO</name>
<evidence type="ECO:0000313" key="1">
    <source>
        <dbReference type="EMBL" id="MBP2436846.1"/>
    </source>
</evidence>
<gene>
    <name evidence="1" type="ORF">JOF34_001432</name>
</gene>
<accession>A0ABS4ZK70</accession>
<dbReference type="EMBL" id="JAGIOL010000001">
    <property type="protein sequence ID" value="MBP2436846.1"/>
    <property type="molecule type" value="Genomic_DNA"/>
</dbReference>